<evidence type="ECO:0000256" key="3">
    <source>
        <dbReference type="ARBA" id="ARBA00022801"/>
    </source>
</evidence>
<evidence type="ECO:0000256" key="1">
    <source>
        <dbReference type="ARBA" id="ARBA00001947"/>
    </source>
</evidence>
<keyword evidence="8" id="KW-1185">Reference proteome</keyword>
<protein>
    <recommendedName>
        <fullName evidence="6">Macro domain-containing protein</fullName>
    </recommendedName>
</protein>
<dbReference type="Pfam" id="PF01661">
    <property type="entry name" value="Macro"/>
    <property type="match status" value="1"/>
</dbReference>
<reference evidence="7" key="2">
    <citation type="submission" date="2023-01" db="EMBL/GenBank/DDBJ databases">
        <authorList>
            <person name="Petersen C."/>
        </authorList>
    </citation>
    <scope>NUCLEOTIDE SEQUENCE</scope>
    <source>
        <strain evidence="7">IBT 17514</strain>
    </source>
</reference>
<evidence type="ECO:0000256" key="4">
    <source>
        <dbReference type="ARBA" id="ARBA00022833"/>
    </source>
</evidence>
<dbReference type="PROSITE" id="PS51154">
    <property type="entry name" value="MACRO"/>
    <property type="match status" value="1"/>
</dbReference>
<comment type="cofactor">
    <cofactor evidence="1">
        <name>Zn(2+)</name>
        <dbReference type="ChEBI" id="CHEBI:29105"/>
    </cofactor>
</comment>
<dbReference type="CDD" id="cd02908">
    <property type="entry name" value="Macro_OAADPr_deacetylase"/>
    <property type="match status" value="1"/>
</dbReference>
<keyword evidence="4" id="KW-0862">Zinc</keyword>
<proteinExistence type="predicted"/>
<evidence type="ECO:0000256" key="2">
    <source>
        <dbReference type="ARBA" id="ARBA00022723"/>
    </source>
</evidence>
<dbReference type="InterPro" id="IPR043472">
    <property type="entry name" value="Macro_dom-like"/>
</dbReference>
<gene>
    <name evidence="7" type="ORF">N7493_002733</name>
</gene>
<name>A0AAD6MZ18_9EURO</name>
<dbReference type="Gene3D" id="3.40.220.10">
    <property type="entry name" value="Leucine Aminopeptidase, subunit E, domain 1"/>
    <property type="match status" value="1"/>
</dbReference>
<keyword evidence="3" id="KW-0378">Hydrolase</keyword>
<dbReference type="SUPFAM" id="SSF52949">
    <property type="entry name" value="Macro domain-like"/>
    <property type="match status" value="1"/>
</dbReference>
<dbReference type="SMART" id="SM00506">
    <property type="entry name" value="A1pp"/>
    <property type="match status" value="1"/>
</dbReference>
<evidence type="ECO:0000313" key="7">
    <source>
        <dbReference type="EMBL" id="KAJ5733947.1"/>
    </source>
</evidence>
<accession>A0AAD6MZ18</accession>
<organism evidence="7 8">
    <name type="scientific">Penicillium malachiteum</name>
    <dbReference type="NCBI Taxonomy" id="1324776"/>
    <lineage>
        <taxon>Eukaryota</taxon>
        <taxon>Fungi</taxon>
        <taxon>Dikarya</taxon>
        <taxon>Ascomycota</taxon>
        <taxon>Pezizomycotina</taxon>
        <taxon>Eurotiomycetes</taxon>
        <taxon>Eurotiomycetidae</taxon>
        <taxon>Eurotiales</taxon>
        <taxon>Aspergillaceae</taxon>
        <taxon>Penicillium</taxon>
    </lineage>
</organism>
<dbReference type="GO" id="GO:0046872">
    <property type="term" value="F:metal ion binding"/>
    <property type="evidence" value="ECO:0007669"/>
    <property type="project" value="UniProtKB-KW"/>
</dbReference>
<keyword evidence="2" id="KW-0479">Metal-binding</keyword>
<dbReference type="PANTHER" id="PTHR11106:SF121">
    <property type="entry name" value="ADP-RIBOSE 1''-PHOSPHATE PHOSPHATASE"/>
    <property type="match status" value="1"/>
</dbReference>
<dbReference type="SUPFAM" id="SSF52467">
    <property type="entry name" value="DHS-like NAD/FAD-binding domain"/>
    <property type="match status" value="1"/>
</dbReference>
<dbReference type="Proteomes" id="UP001215712">
    <property type="component" value="Unassembled WGS sequence"/>
</dbReference>
<evidence type="ECO:0000256" key="5">
    <source>
        <dbReference type="ARBA" id="ARBA00023295"/>
    </source>
</evidence>
<keyword evidence="5" id="KW-0326">Glycosidase</keyword>
<comment type="caution">
    <text evidence="7">The sequence shown here is derived from an EMBL/GenBank/DDBJ whole genome shotgun (WGS) entry which is preliminary data.</text>
</comment>
<dbReference type="GO" id="GO:0016798">
    <property type="term" value="F:hydrolase activity, acting on glycosyl bonds"/>
    <property type="evidence" value="ECO:0007669"/>
    <property type="project" value="UniProtKB-KW"/>
</dbReference>
<dbReference type="EMBL" id="JAQJAN010000003">
    <property type="protein sequence ID" value="KAJ5733947.1"/>
    <property type="molecule type" value="Genomic_DNA"/>
</dbReference>
<dbReference type="PANTHER" id="PTHR11106">
    <property type="entry name" value="GANGLIOSIDE INDUCED DIFFERENTIATION ASSOCIATED PROTEIN 2-RELATED"/>
    <property type="match status" value="1"/>
</dbReference>
<feature type="domain" description="Macro" evidence="6">
    <location>
        <begin position="101"/>
        <end position="301"/>
    </location>
</feature>
<dbReference type="InterPro" id="IPR029035">
    <property type="entry name" value="DHS-like_NAD/FAD-binding_dom"/>
</dbReference>
<reference evidence="7" key="1">
    <citation type="journal article" date="2023" name="IMA Fungus">
        <title>Comparative genomic study of the Penicillium genus elucidates a diverse pangenome and 15 lateral gene transfer events.</title>
        <authorList>
            <person name="Petersen C."/>
            <person name="Sorensen T."/>
            <person name="Nielsen M.R."/>
            <person name="Sondergaard T.E."/>
            <person name="Sorensen J.L."/>
            <person name="Fitzpatrick D.A."/>
            <person name="Frisvad J.C."/>
            <person name="Nielsen K.L."/>
        </authorList>
    </citation>
    <scope>NUCLEOTIDE SEQUENCE</scope>
    <source>
        <strain evidence="7">IBT 17514</strain>
    </source>
</reference>
<evidence type="ECO:0000313" key="8">
    <source>
        <dbReference type="Proteomes" id="UP001215712"/>
    </source>
</evidence>
<dbReference type="AlphaFoldDB" id="A0AAD6MZ18"/>
<sequence length="640" mass="70765">MGSEFPMSSHLEEALRFLLKDQKHENAACHHCTHHHDPEWVLEADTWSQLEALRQRLCQRPAIPKIPADRLADIEAAIQHHNNHKVHTSAISINPCTTITRDEGTSDEKSVLNLSIWKGDITTLTDITAIVNAANTQLEGCFQPEHRCIDNVIHSAAGPRLRDACHDIVFSQGYREPVGSAKVTPGFLLPAPWVLHTVGPQLSPRQKPQAHHRAQLASCYKSCLDAAESLPPLPNGKKVVVFCCISTGIFAFPADLAANIAVETVVAWFRDRSTSSITDIIFDTFLESDEILYRGLLEALPDRVPSLAPEEAILIQPSPLRLAPGSVVSIPSEPILKAREWLAGASHLIITAGAGLSAAAGLDYTSTTLFETYFPAFKAKGLRRLYDIIGYNGWDNPCQKWGFFFLHLDHVRKWPVSPLYGLLYELVNRFSSNSAVPSSSKYHIRTTNADGLFVKNGFAPENLSTPQGQYAFLQCYNKCRVDAIFASEPFIKAALPFIDPVSQCLTNEELLPMCRYCGGELTLCVRGGNYFNSAPFHAQEKVWKGFLERVYDLDRETEDAMETGSDDFNGTVVLELGVGLNTPGVLRWPNEDLIESSNGVRLIRVGIDASGCVPWEMEEEDRAIGILGDIGIVLKMLVPK</sequence>
<evidence type="ECO:0000259" key="6">
    <source>
        <dbReference type="PROSITE" id="PS51154"/>
    </source>
</evidence>
<dbReference type="InterPro" id="IPR002589">
    <property type="entry name" value="Macro_dom"/>
</dbReference>